<feature type="region of interest" description="Disordered" evidence="1">
    <location>
        <begin position="1039"/>
        <end position="1084"/>
    </location>
</feature>
<feature type="region of interest" description="Disordered" evidence="1">
    <location>
        <begin position="968"/>
        <end position="992"/>
    </location>
</feature>
<feature type="compositionally biased region" description="Polar residues" evidence="1">
    <location>
        <begin position="1057"/>
        <end position="1084"/>
    </location>
</feature>
<feature type="region of interest" description="Disordered" evidence="1">
    <location>
        <begin position="1"/>
        <end position="77"/>
    </location>
</feature>
<feature type="region of interest" description="Disordered" evidence="1">
    <location>
        <begin position="1543"/>
        <end position="1566"/>
    </location>
</feature>
<name>A0A0N1IJD5_LEPSE</name>
<gene>
    <name evidence="2" type="ORF">ABL78_5904</name>
</gene>
<feature type="region of interest" description="Disordered" evidence="1">
    <location>
        <begin position="1103"/>
        <end position="1253"/>
    </location>
</feature>
<evidence type="ECO:0000256" key="1">
    <source>
        <dbReference type="SAM" id="MobiDB-lite"/>
    </source>
</evidence>
<dbReference type="OrthoDB" id="10690040at2759"/>
<feature type="region of interest" description="Disordered" evidence="1">
    <location>
        <begin position="1307"/>
        <end position="1326"/>
    </location>
</feature>
<feature type="compositionally biased region" description="Low complexity" evidence="1">
    <location>
        <begin position="571"/>
        <end position="583"/>
    </location>
</feature>
<feature type="compositionally biased region" description="Low complexity" evidence="1">
    <location>
        <begin position="17"/>
        <end position="28"/>
    </location>
</feature>
<sequence>MAYAHTGPYNDRVAGPVTSNSSSNVSVTLFDDLGHSSAGPSGSALHDAQQNRHHSNNNGHVYQLPWVPRPESGEGKAVPVRLPVSTEDVRTQLADTIVSRGGEGSAPETSTAAGPRSYHILHDCRSPCNPPITLSEDGAYALDVYDLLQMNGLDYAGTPNSPTASPPIATPPHVDVEQPKGSCVRHRASSISKCNSNPQGERTASSKNNGVEPTAGSPTRARVLPHPPFMPRLPASTILPTPTQYTNGWGFSASWKGSPPVSQLYVATATSAPAGMPRKEACKNGVASAAHQGGAVRVPRFGWLETSVPPGGGAVHAVGVPETFHSAKAPVVQIECSDDEHHGNGVTGTPDPAGFHVPTPPVKKALHGAVPSAQKPEASVKSTKHHPASCKKQEAVGVRTPPSASITASLLIPGMSSSVHLTSHELQPQSTMAESELLKPNCMIEGSGPGAALSPFSQPVPRQQQQQSVAPTCNNHTSHRRDTNISLMLNSPMMPATAVAHDAPLLKSSIGLRNPSPSAAAGKDSSAQPRHMSNELNIAPVANRRDVGDHVGVLRPPPAKCPADQPVGAQSLSSERSSLPRSGSDVEFDMWEYLDAEELVGMYANNSSDSTDKTYAVANEEVQKTAGARPVPSGPASIDWAASTSQRRSVTAEATNYAVPAYYVVSNPGSAPRSPQARPLSRSLGFHGDYNSDATIPGSKVQSISTPAPSPLKNPLGNRVGNSHKESTPSSNVDPGMPNMEGAHSGGSYADLFDGFAWPEESNTWKSASEPAEEQNPAASKHAARASKEDAGKGTPKNSIWPKDGDSRNTQHATASEAAVKAGVAPAAGESAPVIASVAQTSIRRPQGRFTSFEERRPAQRNCFDSFFVFKESRTSQGADGEEGLEVAVERADSIPLSASLPPFTSLFRTARAVADTLPSRNAKGNVSWFATAPFSSTDTKSITAPPLRSVATAMVNDVPIVESPLCQPHRFSLPPPPIADNGEGSDDDSALYSGFEYSSQLRLPLLIAPLSPQNERMINNSSKSNGETGGAAAVSVVVPRTSARRARIQRGPAGSTPHSKNKSMSPAQASLSPLANTSRSMSTAVQQYGSSYWLRGDADENVDREGSTVAPQQDTRHAAKRDDEVQVSSPTHATAQKRSRGARAAETSKIDTDRHSDDTSSDNKGVYSSSDSSSDEDEVLTTDDNGDDDDDGDDDDNDDVNSDGSSAHEEEREDDESQEGQREGQQQEEEQEGAQSRCVRAAATNPETPQEFHTRAALKSNATDSIARTCPAPGVVQKSNELLECVHRDDAGSLRMPKAHPPYRHNARLNCGSPPLNGPRRFPPTRLPMRVNNADRLPFRQPHGMQQRLDNTLSLLSGSMPSTAFSNGRRGVNGFAVPQPVHDMRPHFHNCDGHLHSELPSLDTLPGCGLLDGLAAFQLPTPPVAQRRVTGFSLEKPGLHTHAVSESQKAVMDTVEMHPHARVSSPSGIPCDRASMAAFNEAPSISYTQEWVQPLDPADSVLQPPPSPSRVSTFEELEKAHRQISAKWFKFVAHEIRWVPSPGLPPDERGLEEADGADGASQEHETVYCCSPANVY</sequence>
<feature type="compositionally biased region" description="Basic and acidic residues" evidence="1">
    <location>
        <begin position="1147"/>
        <end position="1159"/>
    </location>
</feature>
<dbReference type="VEuPathDB" id="TriTrypDB:Lsey_0212_0050"/>
<dbReference type="Proteomes" id="UP000038009">
    <property type="component" value="Unassembled WGS sequence"/>
</dbReference>
<feature type="compositionally biased region" description="Acidic residues" evidence="1">
    <location>
        <begin position="1174"/>
        <end position="1202"/>
    </location>
</feature>
<feature type="compositionally biased region" description="Polar residues" evidence="1">
    <location>
        <begin position="189"/>
        <end position="211"/>
    </location>
</feature>
<dbReference type="EMBL" id="LJSK01000212">
    <property type="protein sequence ID" value="KPI85042.1"/>
    <property type="molecule type" value="Genomic_DNA"/>
</dbReference>
<organism evidence="2 3">
    <name type="scientific">Leptomonas seymouri</name>
    <dbReference type="NCBI Taxonomy" id="5684"/>
    <lineage>
        <taxon>Eukaryota</taxon>
        <taxon>Discoba</taxon>
        <taxon>Euglenozoa</taxon>
        <taxon>Kinetoplastea</taxon>
        <taxon>Metakinetoplastina</taxon>
        <taxon>Trypanosomatida</taxon>
        <taxon>Trypanosomatidae</taxon>
        <taxon>Leishmaniinae</taxon>
        <taxon>Leptomonas</taxon>
    </lineage>
</organism>
<evidence type="ECO:0000313" key="3">
    <source>
        <dbReference type="Proteomes" id="UP000038009"/>
    </source>
</evidence>
<feature type="region of interest" description="Disordered" evidence="1">
    <location>
        <begin position="371"/>
        <end position="401"/>
    </location>
</feature>
<feature type="region of interest" description="Disordered" evidence="1">
    <location>
        <begin position="156"/>
        <end position="225"/>
    </location>
</feature>
<feature type="region of interest" description="Disordered" evidence="1">
    <location>
        <begin position="548"/>
        <end position="583"/>
    </location>
</feature>
<proteinExistence type="predicted"/>
<feature type="region of interest" description="Disordered" evidence="1">
    <location>
        <begin position="508"/>
        <end position="530"/>
    </location>
</feature>
<keyword evidence="3" id="KW-1185">Reference proteome</keyword>
<protein>
    <submittedName>
        <fullName evidence="2">Uncharacterized protein</fullName>
    </submittedName>
</protein>
<comment type="caution">
    <text evidence="2">The sequence shown here is derived from an EMBL/GenBank/DDBJ whole genome shotgun (WGS) entry which is preliminary data.</text>
</comment>
<evidence type="ECO:0000313" key="2">
    <source>
        <dbReference type="EMBL" id="KPI85042.1"/>
    </source>
</evidence>
<feature type="region of interest" description="Disordered" evidence="1">
    <location>
        <begin position="668"/>
        <end position="821"/>
    </location>
</feature>
<accession>A0A0N1IJD5</accession>
<feature type="compositionally biased region" description="Basic and acidic residues" evidence="1">
    <location>
        <begin position="1115"/>
        <end position="1125"/>
    </location>
</feature>
<reference evidence="2 3" key="1">
    <citation type="journal article" date="2015" name="PLoS Pathog.">
        <title>Leptomonas seymouri: Adaptations to the Dixenous Life Cycle Analyzed by Genome Sequencing, Transcriptome Profiling and Co-infection with Leishmania donovani.</title>
        <authorList>
            <person name="Kraeva N."/>
            <person name="Butenko A."/>
            <person name="Hlavacova J."/>
            <person name="Kostygov A."/>
            <person name="Myskova J."/>
            <person name="Grybchuk D."/>
            <person name="Lestinova T."/>
            <person name="Votypka J."/>
            <person name="Volf P."/>
            <person name="Opperdoes F."/>
            <person name="Flegontov P."/>
            <person name="Lukes J."/>
            <person name="Yurchenko V."/>
        </authorList>
    </citation>
    <scope>NUCLEOTIDE SEQUENCE [LARGE SCALE GENOMIC DNA]</scope>
    <source>
        <strain evidence="2 3">ATCC 30220</strain>
    </source>
</reference>